<comment type="caution">
    <text evidence="2">The sequence shown here is derived from an EMBL/GenBank/DDBJ whole genome shotgun (WGS) entry which is preliminary data.</text>
</comment>
<dbReference type="Proteomes" id="UP000020681">
    <property type="component" value="Unassembled WGS sequence"/>
</dbReference>
<accession>A0ABP3AHU2</accession>
<reference evidence="2 3" key="1">
    <citation type="submission" date="2014-01" db="EMBL/GenBank/DDBJ databases">
        <authorList>
            <person name="Dobos K."/>
            <person name="Lenaerts A."/>
            <person name="Ordway D."/>
            <person name="DeGroote M.A."/>
            <person name="Parker T."/>
            <person name="Sizemore C."/>
            <person name="Tallon L.J."/>
            <person name="Sadzewicz L.K."/>
            <person name="Sengamalay N."/>
            <person name="Fraser C.M."/>
            <person name="Hine E."/>
            <person name="Shefchek K.A."/>
            <person name="Das S.P."/>
            <person name="Tettelin H."/>
        </authorList>
    </citation>
    <scope>NUCLEOTIDE SEQUENCE [LARGE SCALE GENOMIC DNA]</scope>
    <source>
        <strain evidence="2 3">Harvey</strain>
    </source>
</reference>
<protein>
    <submittedName>
        <fullName evidence="2">Metal cation transporting p-type ATPase</fullName>
    </submittedName>
</protein>
<evidence type="ECO:0000313" key="3">
    <source>
        <dbReference type="Proteomes" id="UP000020681"/>
    </source>
</evidence>
<dbReference type="EMBL" id="JAOL01000122">
    <property type="protein sequence ID" value="EUA89370.1"/>
    <property type="molecule type" value="Genomic_DNA"/>
</dbReference>
<proteinExistence type="predicted"/>
<gene>
    <name evidence="2" type="primary">ctpH_1</name>
    <name evidence="2" type="ORF">I551_4182</name>
</gene>
<feature type="region of interest" description="Disordered" evidence="1">
    <location>
        <begin position="1"/>
        <end position="58"/>
    </location>
</feature>
<evidence type="ECO:0000313" key="2">
    <source>
        <dbReference type="EMBL" id="EUA89370.1"/>
    </source>
</evidence>
<sequence length="123" mass="12581">MADGQRDRHPAPGGDGRADRFGRHATHADRGRLARPAGGADHGRVLRGARGGGDHPGLSHLFGCTPVGPLAWGQALLAAAVAGSASVIAPELLMRVSRQAQRLISVTADGQATVQEREAGAPT</sequence>
<name>A0ABP3AHU2_MYCUL</name>
<feature type="compositionally biased region" description="Basic and acidic residues" evidence="1">
    <location>
        <begin position="1"/>
        <end position="32"/>
    </location>
</feature>
<evidence type="ECO:0000256" key="1">
    <source>
        <dbReference type="SAM" id="MobiDB-lite"/>
    </source>
</evidence>
<organism evidence="2 3">
    <name type="scientific">Mycobacterium ulcerans str. Harvey</name>
    <dbReference type="NCBI Taxonomy" id="1299332"/>
    <lineage>
        <taxon>Bacteria</taxon>
        <taxon>Bacillati</taxon>
        <taxon>Actinomycetota</taxon>
        <taxon>Actinomycetes</taxon>
        <taxon>Mycobacteriales</taxon>
        <taxon>Mycobacteriaceae</taxon>
        <taxon>Mycobacterium</taxon>
        <taxon>Mycobacterium ulcerans group</taxon>
    </lineage>
</organism>
<keyword evidence="3" id="KW-1185">Reference proteome</keyword>